<reference evidence="1 2" key="1">
    <citation type="submission" date="2013-08" db="EMBL/GenBank/DDBJ databases">
        <authorList>
            <person name="Weinstock G."/>
            <person name="Sodergren E."/>
            <person name="Wylie T."/>
            <person name="Fulton L."/>
            <person name="Fulton R."/>
            <person name="Fronick C."/>
            <person name="O'Laughlin M."/>
            <person name="Godfrey J."/>
            <person name="Miner T."/>
            <person name="Herter B."/>
            <person name="Appelbaum E."/>
            <person name="Cordes M."/>
            <person name="Lek S."/>
            <person name="Wollam A."/>
            <person name="Pepin K.H."/>
            <person name="Palsikar V.B."/>
            <person name="Mitreva M."/>
            <person name="Wilson R.K."/>
        </authorList>
    </citation>
    <scope>NUCLEOTIDE SEQUENCE [LARGE SCALE GENOMIC DNA]</scope>
    <source>
        <strain evidence="1 2">F0184</strain>
    </source>
</reference>
<evidence type="ECO:0000313" key="2">
    <source>
        <dbReference type="Proteomes" id="UP000017174"/>
    </source>
</evidence>
<name>U7V6Y0_9MICC</name>
<evidence type="ECO:0000313" key="1">
    <source>
        <dbReference type="EMBL" id="ERT66538.1"/>
    </source>
</evidence>
<organism evidence="1 2">
    <name type="scientific">Rothia aeria F0184</name>
    <dbReference type="NCBI Taxonomy" id="888019"/>
    <lineage>
        <taxon>Bacteria</taxon>
        <taxon>Bacillati</taxon>
        <taxon>Actinomycetota</taxon>
        <taxon>Actinomycetes</taxon>
        <taxon>Micrococcales</taxon>
        <taxon>Micrococcaceae</taxon>
        <taxon>Rothia</taxon>
    </lineage>
</organism>
<dbReference type="EMBL" id="AXZG01000034">
    <property type="protein sequence ID" value="ERT66538.1"/>
    <property type="molecule type" value="Genomic_DNA"/>
</dbReference>
<protein>
    <submittedName>
        <fullName evidence="1">Uncharacterized protein</fullName>
    </submittedName>
</protein>
<sequence length="72" mass="8063">MGEDNDPLPARAYDDKMANYQSHAQKESLSFHSTTGLTIIQFTALVKSTHQLPELRYPKHQIPALILAQATL</sequence>
<dbReference type="Proteomes" id="UP000017174">
    <property type="component" value="Unassembled WGS sequence"/>
</dbReference>
<proteinExistence type="predicted"/>
<dbReference type="HOGENOM" id="CLU_2719838_0_0_11"/>
<dbReference type="AlphaFoldDB" id="U7V6Y0"/>
<gene>
    <name evidence="1" type="ORF">HMPREF0742_00914</name>
</gene>
<comment type="caution">
    <text evidence="1">The sequence shown here is derived from an EMBL/GenBank/DDBJ whole genome shotgun (WGS) entry which is preliminary data.</text>
</comment>
<accession>U7V6Y0</accession>